<keyword evidence="3 5" id="KW-0255">Endonuclease</keyword>
<dbReference type="Pfam" id="PF03372">
    <property type="entry name" value="Exo_endo_phos"/>
    <property type="match status" value="1"/>
</dbReference>
<feature type="active site" evidence="6">
    <location>
        <position position="81"/>
    </location>
</feature>
<accession>A0A8P4GET9</accession>
<evidence type="ECO:0000259" key="7">
    <source>
        <dbReference type="Pfam" id="PF03372"/>
    </source>
</evidence>
<feature type="domain" description="Endonuclease/exonuclease/phosphatase" evidence="7">
    <location>
        <begin position="8"/>
        <end position="294"/>
    </location>
</feature>
<dbReference type="InterPro" id="IPR016202">
    <property type="entry name" value="DNase_I"/>
</dbReference>
<dbReference type="InterPro" id="IPR036691">
    <property type="entry name" value="Endo/exonu/phosph_ase_sf"/>
</dbReference>
<dbReference type="GO" id="GO:0004530">
    <property type="term" value="F:deoxyribonuclease I activity"/>
    <property type="evidence" value="ECO:0007669"/>
    <property type="project" value="TreeGrafter"/>
</dbReference>
<comment type="similarity">
    <text evidence="1 5">Belongs to the DNase I family.</text>
</comment>
<dbReference type="GO" id="GO:0003677">
    <property type="term" value="F:DNA binding"/>
    <property type="evidence" value="ECO:0007669"/>
    <property type="project" value="TreeGrafter"/>
</dbReference>
<dbReference type="InterPro" id="IPR005135">
    <property type="entry name" value="Endo/exonuclease/phosphatase"/>
</dbReference>
<organism evidence="8 9">
    <name type="scientific">Dicentrarchus labrax</name>
    <name type="common">European seabass</name>
    <name type="synonym">Morone labrax</name>
    <dbReference type="NCBI Taxonomy" id="13489"/>
    <lineage>
        <taxon>Eukaryota</taxon>
        <taxon>Metazoa</taxon>
        <taxon>Chordata</taxon>
        <taxon>Craniata</taxon>
        <taxon>Vertebrata</taxon>
        <taxon>Euteleostomi</taxon>
        <taxon>Actinopterygii</taxon>
        <taxon>Neopterygii</taxon>
        <taxon>Teleostei</taxon>
        <taxon>Neoteleostei</taxon>
        <taxon>Acanthomorphata</taxon>
        <taxon>Eupercaria</taxon>
        <taxon>Moronidae</taxon>
        <taxon>Dicentrarchus</taxon>
    </lineage>
</organism>
<reference evidence="8" key="1">
    <citation type="submission" date="2025-08" db="UniProtKB">
        <authorList>
            <consortium name="Ensembl"/>
        </authorList>
    </citation>
    <scope>IDENTIFICATION</scope>
</reference>
<evidence type="ECO:0000256" key="2">
    <source>
        <dbReference type="ARBA" id="ARBA00022722"/>
    </source>
</evidence>
<dbReference type="GO" id="GO:0006308">
    <property type="term" value="P:DNA catabolic process"/>
    <property type="evidence" value="ECO:0007669"/>
    <property type="project" value="InterPro"/>
</dbReference>
<dbReference type="Gene3D" id="3.60.10.10">
    <property type="entry name" value="Endonuclease/exonuclease/phosphatase"/>
    <property type="match status" value="1"/>
</dbReference>
<protein>
    <recommendedName>
        <fullName evidence="5">Deoxyribonuclease</fullName>
    </recommendedName>
</protein>
<dbReference type="GO" id="GO:0005634">
    <property type="term" value="C:nucleus"/>
    <property type="evidence" value="ECO:0007669"/>
    <property type="project" value="TreeGrafter"/>
</dbReference>
<dbReference type="Ensembl" id="ENSDLAT00005080830.1">
    <property type="protein sequence ID" value="ENSDLAP00005075276.1"/>
    <property type="gene ID" value="ENSDLAG00005010648.2"/>
</dbReference>
<feature type="active site" evidence="6">
    <location>
        <position position="176"/>
    </location>
</feature>
<dbReference type="AlphaFoldDB" id="A0A8P4GET9"/>
<evidence type="ECO:0000256" key="5">
    <source>
        <dbReference type="PIRNR" id="PIRNR000988"/>
    </source>
</evidence>
<keyword evidence="9" id="KW-1185">Reference proteome</keyword>
<dbReference type="PRINTS" id="PR00130">
    <property type="entry name" value="DNASEI"/>
</dbReference>
<evidence type="ECO:0000256" key="6">
    <source>
        <dbReference type="PIRSR" id="PIRSR000988-1"/>
    </source>
</evidence>
<evidence type="ECO:0000256" key="3">
    <source>
        <dbReference type="ARBA" id="ARBA00022759"/>
    </source>
</evidence>
<dbReference type="SUPFAM" id="SSF56219">
    <property type="entry name" value="DNase I-like"/>
    <property type="match status" value="1"/>
</dbReference>
<dbReference type="GeneTree" id="ENSGT00950000182846"/>
<dbReference type="SMART" id="SM00476">
    <property type="entry name" value="DNaseIc"/>
    <property type="match status" value="1"/>
</dbReference>
<evidence type="ECO:0000256" key="1">
    <source>
        <dbReference type="ARBA" id="ARBA00007359"/>
    </source>
</evidence>
<dbReference type="PANTHER" id="PTHR11371">
    <property type="entry name" value="DEOXYRIBONUCLEASE"/>
    <property type="match status" value="1"/>
</dbReference>
<name>A0A8P4GET9_DICLA</name>
<dbReference type="PANTHER" id="PTHR11371:SF26">
    <property type="entry name" value="DEOXYRIBONUCLEASE"/>
    <property type="match status" value="1"/>
</dbReference>
<proteinExistence type="inferred from homology"/>
<evidence type="ECO:0000313" key="8">
    <source>
        <dbReference type="Ensembl" id="ENSDLAP00005075276.1"/>
    </source>
</evidence>
<keyword evidence="2 5" id="KW-0540">Nuclease</keyword>
<evidence type="ECO:0000256" key="4">
    <source>
        <dbReference type="ARBA" id="ARBA00022801"/>
    </source>
</evidence>
<dbReference type="Proteomes" id="UP000694389">
    <property type="component" value="Unassembled WGS sequence"/>
</dbReference>
<dbReference type="PIRSF" id="PIRSF000988">
    <property type="entry name" value="DNase_I_euk"/>
    <property type="match status" value="1"/>
</dbReference>
<sequence length="304" mass="35105">MVKMKIAAFNVQRLGMDKVGNKDVREKLIKIVSRYSVVVMLEVVDQTGEAMKFFLQELNKSGPHLYGIRSSQSLGRSTYKEKFVFFFRRNEVTLINYHQYKETAEDTLAREPFMEEQWAYTVWRLGANSRSEPVVLHSARPCPGPHPLSPVQLGCTHEKGIWKALFVKDLVLIPVHTKPEDAEIELDALEDVVEVARKKWKSDNIMILGDFNADGRYLSKKKKERISIFSPDYHWLIGDDVDTTTSNSTDHTYDRIVVFGDDMYDAVVPRSARTFNFQKEYRLSHAKTKAISDHYPVEVVLRKN</sequence>
<keyword evidence="4 5" id="KW-0378">Hydrolase</keyword>
<reference evidence="8" key="2">
    <citation type="submission" date="2025-09" db="UniProtKB">
        <authorList>
            <consortium name="Ensembl"/>
        </authorList>
    </citation>
    <scope>IDENTIFICATION</scope>
</reference>
<evidence type="ECO:0000313" key="9">
    <source>
        <dbReference type="Proteomes" id="UP000694389"/>
    </source>
</evidence>